<dbReference type="PANTHER" id="PTHR44688:SF16">
    <property type="entry name" value="DNA-BINDING TRANSCRIPTIONAL ACTIVATOR DEVR_DOSR"/>
    <property type="match status" value="1"/>
</dbReference>
<evidence type="ECO:0000256" key="2">
    <source>
        <dbReference type="ARBA" id="ARBA00023125"/>
    </source>
</evidence>
<accession>A0ABR7UE16</accession>
<keyword evidence="3" id="KW-0804">Transcription</keyword>
<gene>
    <name evidence="5" type="ORF">HA482_26810</name>
</gene>
<proteinExistence type="predicted"/>
<feature type="domain" description="HTH luxR-type" evidence="4">
    <location>
        <begin position="304"/>
        <end position="369"/>
    </location>
</feature>
<evidence type="ECO:0000313" key="5">
    <source>
        <dbReference type="EMBL" id="MBC9981826.1"/>
    </source>
</evidence>
<keyword evidence="2" id="KW-0238">DNA-binding</keyword>
<keyword evidence="1" id="KW-0805">Transcription regulation</keyword>
<dbReference type="SUPFAM" id="SSF46894">
    <property type="entry name" value="C-terminal effector domain of the bipartite response regulators"/>
    <property type="match status" value="1"/>
</dbReference>
<dbReference type="EMBL" id="JAATTO010000042">
    <property type="protein sequence ID" value="MBC9981826.1"/>
    <property type="molecule type" value="Genomic_DNA"/>
</dbReference>
<dbReference type="InterPro" id="IPR000792">
    <property type="entry name" value="Tscrpt_reg_LuxR_C"/>
</dbReference>
<evidence type="ECO:0000256" key="1">
    <source>
        <dbReference type="ARBA" id="ARBA00023015"/>
    </source>
</evidence>
<protein>
    <submittedName>
        <fullName evidence="5">Helix-turn-helix transcriptional regulator</fullName>
    </submittedName>
</protein>
<dbReference type="PANTHER" id="PTHR44688">
    <property type="entry name" value="DNA-BINDING TRANSCRIPTIONAL ACTIVATOR DEVR_DOSR"/>
    <property type="match status" value="1"/>
</dbReference>
<dbReference type="SMART" id="SM00421">
    <property type="entry name" value="HTH_LUXR"/>
    <property type="match status" value="1"/>
</dbReference>
<dbReference type="RefSeq" id="WP_188104997.1">
    <property type="nucleotide sequence ID" value="NZ_JAANIH010000044.1"/>
</dbReference>
<evidence type="ECO:0000256" key="3">
    <source>
        <dbReference type="ARBA" id="ARBA00023163"/>
    </source>
</evidence>
<dbReference type="InterPro" id="IPR036388">
    <property type="entry name" value="WH-like_DNA-bd_sf"/>
</dbReference>
<sequence>MRLDIERLERAKSRLGEAVLDPGQWPSLMEAICAAAATTGAALLQSDIRTPDVPVTPSVQAFFKAYFKNNLHVGDIRAAKGVPLLLAGRQAIRDQDLFSSERSMLSDPLYAHAASFGMRWWSAISFRSGSALWALALQRSIREGMFEDDEMRIVASLSECLTDVATLSQAVGRQVLLGSLNAFELINRPALSMSRAGLVIEMNRAATDMFDADFRVRHNRLYMRDGKASQALELMLGQRPADGEIKARSRGRVGNIIVARRESKKPILIKVLPVHGAATTPFLGAHAVLTFRDLETEPRPSLEMLAEAFALTAAEARVASMIATGLSPEEVAGELQVSRETVRNQIKAIFAKTGAHRQSELAALVSRIQV</sequence>
<dbReference type="Proteomes" id="UP000639516">
    <property type="component" value="Unassembled WGS sequence"/>
</dbReference>
<dbReference type="Gene3D" id="1.10.10.10">
    <property type="entry name" value="Winged helix-like DNA-binding domain superfamily/Winged helix DNA-binding domain"/>
    <property type="match status" value="1"/>
</dbReference>
<dbReference type="PROSITE" id="PS50043">
    <property type="entry name" value="HTH_LUXR_2"/>
    <property type="match status" value="1"/>
</dbReference>
<evidence type="ECO:0000259" key="4">
    <source>
        <dbReference type="PROSITE" id="PS50043"/>
    </source>
</evidence>
<evidence type="ECO:0000313" key="6">
    <source>
        <dbReference type="Proteomes" id="UP000639516"/>
    </source>
</evidence>
<comment type="caution">
    <text evidence="5">The sequence shown here is derived from an EMBL/GenBank/DDBJ whole genome shotgun (WGS) entry which is preliminary data.</text>
</comment>
<dbReference type="InterPro" id="IPR016032">
    <property type="entry name" value="Sig_transdc_resp-reg_C-effctor"/>
</dbReference>
<organism evidence="5 6">
    <name type="scientific">Bradyrhizobium campsiandrae</name>
    <dbReference type="NCBI Taxonomy" id="1729892"/>
    <lineage>
        <taxon>Bacteria</taxon>
        <taxon>Pseudomonadati</taxon>
        <taxon>Pseudomonadota</taxon>
        <taxon>Alphaproteobacteria</taxon>
        <taxon>Hyphomicrobiales</taxon>
        <taxon>Nitrobacteraceae</taxon>
        <taxon>Bradyrhizobium</taxon>
    </lineage>
</organism>
<reference evidence="5 6" key="1">
    <citation type="journal article" date="2020" name="Arch. Microbiol.">
        <title>Bradyrhizobium campsiandrae sp. nov., a nitrogen-fixing bacterial strain isolated from a native leguminous tree from the Amazon adapted to flooded conditions.</title>
        <authorList>
            <person name="Cabral Michel D."/>
            <person name="Martins da Costa E."/>
            <person name="Azarias Guimaraes A."/>
            <person name="Soares de Carvalho T."/>
            <person name="Santos de Castro Caputo P."/>
            <person name="Willems A."/>
            <person name="de Souza Moreira F.M."/>
        </authorList>
    </citation>
    <scope>NUCLEOTIDE SEQUENCE [LARGE SCALE GENOMIC DNA]</scope>
    <source>
        <strain evidence="6">INPA 384B</strain>
    </source>
</reference>
<keyword evidence="6" id="KW-1185">Reference proteome</keyword>
<dbReference type="Pfam" id="PF00196">
    <property type="entry name" value="GerE"/>
    <property type="match status" value="1"/>
</dbReference>
<dbReference type="PRINTS" id="PR00038">
    <property type="entry name" value="HTHLUXR"/>
</dbReference>
<name>A0ABR7UE16_9BRAD</name>